<sequence length="133" mass="14524">MSFAPKLLMGGIALGGTSVGLGIEALTSSNSNKISSKGQSKEKTVAVNKDCRLHLLVSIGNGEFKLVTKDEMKDWIKKNGGNLESIEKACSENAGKDIFVSNKGGWDYRKNDQEDVTHKEKFGQYLNKLNSKQ</sequence>
<evidence type="ECO:0000313" key="1">
    <source>
        <dbReference type="EMBL" id="AEW45265.1"/>
    </source>
</evidence>
<proteinExistence type="predicted"/>
<protein>
    <submittedName>
        <fullName evidence="1">Uncharacterized protein</fullName>
    </submittedName>
</protein>
<organism evidence="1 2">
    <name type="scientific">Mycoplasma haemocanis (strain Illinois)</name>
    <dbReference type="NCBI Taxonomy" id="1111676"/>
    <lineage>
        <taxon>Bacteria</taxon>
        <taxon>Bacillati</taxon>
        <taxon>Mycoplasmatota</taxon>
        <taxon>Mollicutes</taxon>
        <taxon>Mycoplasmataceae</taxon>
        <taxon>Mycoplasma</taxon>
    </lineage>
</organism>
<dbReference type="Proteomes" id="UP000009135">
    <property type="component" value="Chromosome"/>
</dbReference>
<dbReference type="EMBL" id="CP003199">
    <property type="protein sequence ID" value="AEW45265.1"/>
    <property type="molecule type" value="Genomic_DNA"/>
</dbReference>
<evidence type="ECO:0000313" key="2">
    <source>
        <dbReference type="Proteomes" id="UP000009135"/>
    </source>
</evidence>
<name>H6N6J3_MYCHN</name>
<dbReference type="STRING" id="1111676.MHC_01995"/>
<accession>H6N6J3</accession>
<keyword evidence="2" id="KW-1185">Reference proteome</keyword>
<dbReference type="AlphaFoldDB" id="H6N6J3"/>
<dbReference type="KEGG" id="mhe:MHC_01995"/>
<dbReference type="HOGENOM" id="CLU_154533_0_0_14"/>
<reference evidence="1 2" key="1">
    <citation type="journal article" date="2012" name="J. Bacteriol.">
        <title>Complete genome sequence of Mycoplasma haemocanis strain Illinois.</title>
        <authorList>
            <person name="do Nascimento N.C."/>
            <person name="Guimaraes A.M."/>
            <person name="Santos A.P."/>
            <person name="Sanmiguel P.J."/>
            <person name="Messick J.B."/>
        </authorList>
    </citation>
    <scope>NUCLEOTIDE SEQUENCE [LARGE SCALE GENOMIC DNA]</scope>
    <source>
        <strain evidence="1 2">Illinois</strain>
    </source>
</reference>
<dbReference type="OrthoDB" id="403327at2"/>
<gene>
    <name evidence="1" type="ordered locus">MHC_01995</name>
</gene>